<accession>A0A218XXW8</accession>
<feature type="active site" evidence="9">
    <location>
        <position position="88"/>
    </location>
</feature>
<dbReference type="PANTHER" id="PTHR12383">
    <property type="entry name" value="PROTEASE FAMILY S26 MITOCHONDRIAL INNER MEMBRANE PROTEASE-RELATED"/>
    <property type="match status" value="1"/>
</dbReference>
<feature type="domain" description="Peptidase S26" evidence="10">
    <location>
        <begin position="109"/>
        <end position="151"/>
    </location>
</feature>
<dbReference type="Pfam" id="PF10502">
    <property type="entry name" value="Peptidase_S26"/>
    <property type="match status" value="2"/>
</dbReference>
<keyword evidence="4" id="KW-0496">Mitochondrion</keyword>
<dbReference type="PANTHER" id="PTHR12383:SF16">
    <property type="entry name" value="MITOCHONDRIAL INNER MEMBRANE PROTEASE SUBUNIT 1"/>
    <property type="match status" value="1"/>
</dbReference>
<dbReference type="Gene3D" id="2.10.109.10">
    <property type="entry name" value="Umud Fragment, subunit A"/>
    <property type="match status" value="1"/>
</dbReference>
<dbReference type="NCBIfam" id="TIGR02227">
    <property type="entry name" value="sigpep_I_bact"/>
    <property type="match status" value="1"/>
</dbReference>
<comment type="caution">
    <text evidence="11">The sequence shown here is derived from an EMBL/GenBank/DDBJ whole genome shotgun (WGS) entry which is preliminary data.</text>
</comment>
<evidence type="ECO:0000259" key="10">
    <source>
        <dbReference type="Pfam" id="PF10502"/>
    </source>
</evidence>
<dbReference type="GO" id="GO:0006465">
    <property type="term" value="P:signal peptide processing"/>
    <property type="evidence" value="ECO:0007669"/>
    <property type="project" value="InterPro"/>
</dbReference>
<dbReference type="GO" id="GO:0006627">
    <property type="term" value="P:protein processing involved in protein targeting to mitochondrion"/>
    <property type="evidence" value="ECO:0007669"/>
    <property type="project" value="TreeGrafter"/>
</dbReference>
<dbReference type="InterPro" id="IPR019533">
    <property type="entry name" value="Peptidase_S26"/>
</dbReference>
<dbReference type="GO" id="GO:0004252">
    <property type="term" value="F:serine-type endopeptidase activity"/>
    <property type="evidence" value="ECO:0007669"/>
    <property type="project" value="InterPro"/>
</dbReference>
<sequence>MALRNIGLWAVEGFELAFSLAKFCCCIHVTGSYIMFPALAMGPSMLPTIDLNGNVIIVERASVWLQKVSRGDMVVLTSPEDPNKQVIKRIVGMEGDTVTYLIKPGESDECQTIVVPKGRVWVQGDNIHDSRDSRVFGAIPYGLVHGKLFWRVRMHFLQPSLSLSFSSFLLVC</sequence>
<dbReference type="InterPro" id="IPR000223">
    <property type="entry name" value="Pept_S26A_signal_pept_1"/>
</dbReference>
<evidence type="ECO:0000256" key="3">
    <source>
        <dbReference type="ARBA" id="ARBA00022801"/>
    </source>
</evidence>
<organism evidence="11 12">
    <name type="scientific">Punica granatum</name>
    <name type="common">Pomegranate</name>
    <dbReference type="NCBI Taxonomy" id="22663"/>
    <lineage>
        <taxon>Eukaryota</taxon>
        <taxon>Viridiplantae</taxon>
        <taxon>Streptophyta</taxon>
        <taxon>Embryophyta</taxon>
        <taxon>Tracheophyta</taxon>
        <taxon>Spermatophyta</taxon>
        <taxon>Magnoliopsida</taxon>
        <taxon>eudicotyledons</taxon>
        <taxon>Gunneridae</taxon>
        <taxon>Pentapetalae</taxon>
        <taxon>rosids</taxon>
        <taxon>malvids</taxon>
        <taxon>Myrtales</taxon>
        <taxon>Lythraceae</taxon>
        <taxon>Punica</taxon>
    </lineage>
</organism>
<reference evidence="12" key="1">
    <citation type="journal article" date="2017" name="Plant J.">
        <title>The pomegranate (Punica granatum L.) genome and the genomics of punicalagin biosynthesis.</title>
        <authorList>
            <person name="Qin G."/>
            <person name="Xu C."/>
            <person name="Ming R."/>
            <person name="Tang H."/>
            <person name="Guyot R."/>
            <person name="Kramer E.M."/>
            <person name="Hu Y."/>
            <person name="Yi X."/>
            <person name="Qi Y."/>
            <person name="Xu X."/>
            <person name="Gao Z."/>
            <person name="Pan H."/>
            <person name="Jian J."/>
            <person name="Tian Y."/>
            <person name="Yue Z."/>
            <person name="Xu Y."/>
        </authorList>
    </citation>
    <scope>NUCLEOTIDE SEQUENCE [LARGE SCALE GENOMIC DNA]</scope>
    <source>
        <strain evidence="12">cv. Dabenzi</strain>
    </source>
</reference>
<keyword evidence="2" id="KW-0999">Mitochondrion inner membrane</keyword>
<dbReference type="EMBL" id="MTKT01000666">
    <property type="protein sequence ID" value="OWM89680.1"/>
    <property type="molecule type" value="Genomic_DNA"/>
</dbReference>
<gene>
    <name evidence="11" type="ORF">CDL15_Pgr024428</name>
</gene>
<dbReference type="Proteomes" id="UP000197138">
    <property type="component" value="Unassembled WGS sequence"/>
</dbReference>
<evidence type="ECO:0000256" key="5">
    <source>
        <dbReference type="ARBA" id="ARBA00023136"/>
    </source>
</evidence>
<evidence type="ECO:0000256" key="6">
    <source>
        <dbReference type="ARBA" id="ARBA00038445"/>
    </source>
</evidence>
<dbReference type="AlphaFoldDB" id="A0A218XXW8"/>
<name>A0A218XXW8_PUNGR</name>
<dbReference type="SUPFAM" id="SSF51306">
    <property type="entry name" value="LexA/Signal peptidase"/>
    <property type="match status" value="1"/>
</dbReference>
<protein>
    <recommendedName>
        <fullName evidence="10">Peptidase S26 domain-containing protein</fullName>
    </recommendedName>
</protein>
<keyword evidence="5" id="KW-0472">Membrane</keyword>
<dbReference type="GO" id="GO:0042720">
    <property type="term" value="C:mitochondrial inner membrane peptidase complex"/>
    <property type="evidence" value="ECO:0007669"/>
    <property type="project" value="TreeGrafter"/>
</dbReference>
<evidence type="ECO:0000256" key="8">
    <source>
        <dbReference type="ARBA" id="ARBA00064368"/>
    </source>
</evidence>
<evidence type="ECO:0000313" key="12">
    <source>
        <dbReference type="Proteomes" id="UP000197138"/>
    </source>
</evidence>
<comment type="subunit">
    <text evidence="8">Heterodimer of 2 subunits, IMP1A/B and IMP12.</text>
</comment>
<dbReference type="PRINTS" id="PR00727">
    <property type="entry name" value="LEADERPTASE"/>
</dbReference>
<dbReference type="InterPro" id="IPR036286">
    <property type="entry name" value="LexA/Signal_pep-like_sf"/>
</dbReference>
<feature type="domain" description="Peptidase S26" evidence="10">
    <location>
        <begin position="20"/>
        <end position="100"/>
    </location>
</feature>
<evidence type="ECO:0000256" key="1">
    <source>
        <dbReference type="ARBA" id="ARBA00004273"/>
    </source>
</evidence>
<evidence type="ECO:0000256" key="2">
    <source>
        <dbReference type="ARBA" id="ARBA00022792"/>
    </source>
</evidence>
<evidence type="ECO:0000313" key="11">
    <source>
        <dbReference type="EMBL" id="OWM89680.1"/>
    </source>
</evidence>
<feature type="active site" evidence="9">
    <location>
        <position position="44"/>
    </location>
</feature>
<evidence type="ECO:0000256" key="4">
    <source>
        <dbReference type="ARBA" id="ARBA00023128"/>
    </source>
</evidence>
<dbReference type="InterPro" id="IPR052064">
    <property type="entry name" value="Mito_IMP1_subunit"/>
</dbReference>
<evidence type="ECO:0000256" key="7">
    <source>
        <dbReference type="ARBA" id="ARBA00054895"/>
    </source>
</evidence>
<dbReference type="CDD" id="cd06530">
    <property type="entry name" value="S26_SPase_I"/>
    <property type="match status" value="1"/>
</dbReference>
<evidence type="ECO:0000256" key="9">
    <source>
        <dbReference type="PIRSR" id="PIRSR600223-1"/>
    </source>
</evidence>
<comment type="function">
    <text evidence="7">Catalyzes the removal of transit peptides required for the targeting of proteins from the mitochondrial matrix, across the inner membrane, into the inter-membrane space.</text>
</comment>
<comment type="subcellular location">
    <subcellularLocation>
        <location evidence="1">Mitochondrion inner membrane</location>
    </subcellularLocation>
</comment>
<comment type="similarity">
    <text evidence="6">Belongs to the peptidase S26 family. IMP1 subfamily.</text>
</comment>
<keyword evidence="3" id="KW-0378">Hydrolase</keyword>
<dbReference type="FunFam" id="2.10.109.10:FF:000014">
    <property type="entry name" value="Inner membrane protease subunit 1"/>
    <property type="match status" value="1"/>
</dbReference>
<proteinExistence type="inferred from homology"/>